<dbReference type="PANTHER" id="PTHR37984:SF5">
    <property type="entry name" value="PROTEIN NYNRIN-LIKE"/>
    <property type="match status" value="1"/>
</dbReference>
<dbReference type="Gene3D" id="3.30.420.10">
    <property type="entry name" value="Ribonuclease H-like superfamily/Ribonuclease H"/>
    <property type="match status" value="1"/>
</dbReference>
<dbReference type="CDD" id="cd09274">
    <property type="entry name" value="RNase_HI_RT_Ty3"/>
    <property type="match status" value="1"/>
</dbReference>
<dbReference type="Pfam" id="PF00078">
    <property type="entry name" value="RVT_1"/>
    <property type="match status" value="1"/>
</dbReference>
<dbReference type="InterPro" id="IPR041373">
    <property type="entry name" value="RT_RNaseH"/>
</dbReference>
<protein>
    <recommendedName>
        <fullName evidence="1">RNA-directed DNA polymerase</fullName>
        <ecNumber evidence="1">2.7.7.49</ecNumber>
    </recommendedName>
</protein>
<sequence>MATMDSRSKPSKLYLSTGRGSKIQILEKTFHSNTHFHNLPDLSKPDTKISRCRSRYKMRRHFRRLIESSLLCHQNDDRPLQEYRFLVDIFMEAYLGLDFWRKFAIAPHIVPVIETIDINSVEDKESNFHALSAEEKLRLENVVSEFPSFENLGLGCTSLVEHHIDTGDAPPIKCKHYPLSPPRQVEVYKELDRLLEMGVIEESNSPWCFPIVNVRKPGKVRLCLDSRKLNAITKKDSYPLPHINGLLSRLKDTHFISGIDLKDAFFQIRLTESSKEKTAFAVPGRPLYHYRVMPFGLCNGPQAMSRLMDRTIPSRLRENVFVYLDDLLVCSATFDEHIELLRQVAKCLKNAGLTINVAKSKFCQNEIKYLGYRIGKGCLKVDPDKVSAIVDFPLPKSPRQVRRFIGMANWYRSFINNFASMAGPLTDCLSKRQGKFCLSSEAIESFEKLKLALSSAPVLAQPDFSREFVIQCDASRIGVGGVLFQVDNENNERPISFVSQKLNRAQRNYTVTELECLAAVVCVKRFRPYIEGSHFRIITDHSSLKWLMTQKDLSGRLARWSLKLQGFDFQMEHRKGTQNIVPDALSRFDIDSVEVAQDLQEIDLDSEEFDSPEYNELKNTVSGNRTQLPDVCVINDPLYKRVQFRQGMENEEASLWRLWLPSPLQEKAIRIGHGTSCHGGYFKTLARVRQNIIGPLARDVRRSATSINVIDFFKNYIFNTFGVPQYIHSDNAKQFVSKEMQDFFSLFGVAHIRTGLYSPQANASERANLLRSDYHTAIQCSPYYALFGQNMCVHGTSYPLLEKLGMLKDDTFVERSDKLSHIRERLEKNLERAHEKATKVYNTRAKSIDYRVGQEIFRRNHCLSNAANGINAKFLPKYLKCRIRKKVGNALYEVEDLRGNLIGRIHASDLKP</sequence>
<evidence type="ECO:0000256" key="4">
    <source>
        <dbReference type="ARBA" id="ARBA00022722"/>
    </source>
</evidence>
<dbReference type="GO" id="GO:0003964">
    <property type="term" value="F:RNA-directed DNA polymerase activity"/>
    <property type="evidence" value="ECO:0007669"/>
    <property type="project" value="UniProtKB-KW"/>
</dbReference>
<dbReference type="GO" id="GO:0004519">
    <property type="term" value="F:endonuclease activity"/>
    <property type="evidence" value="ECO:0007669"/>
    <property type="project" value="UniProtKB-KW"/>
</dbReference>
<dbReference type="InterPro" id="IPR043502">
    <property type="entry name" value="DNA/RNA_pol_sf"/>
</dbReference>
<dbReference type="STRING" id="151549.A0A4C1TPZ8"/>
<feature type="domain" description="Reverse transcriptase" evidence="9">
    <location>
        <begin position="181"/>
        <end position="374"/>
    </location>
</feature>
<proteinExistence type="predicted"/>
<evidence type="ECO:0000313" key="12">
    <source>
        <dbReference type="Proteomes" id="UP000299102"/>
    </source>
</evidence>
<keyword evidence="6" id="KW-0378">Hydrolase</keyword>
<dbReference type="Gene3D" id="3.10.20.370">
    <property type="match status" value="1"/>
</dbReference>
<dbReference type="EMBL" id="BGZK01005927">
    <property type="protein sequence ID" value="GBP16026.1"/>
    <property type="molecule type" value="Genomic_DNA"/>
</dbReference>
<evidence type="ECO:0000259" key="9">
    <source>
        <dbReference type="PROSITE" id="PS50878"/>
    </source>
</evidence>
<dbReference type="Pfam" id="PF17917">
    <property type="entry name" value="RT_RNaseH"/>
    <property type="match status" value="1"/>
</dbReference>
<evidence type="ECO:0000256" key="7">
    <source>
        <dbReference type="ARBA" id="ARBA00022918"/>
    </source>
</evidence>
<dbReference type="CDD" id="cd01647">
    <property type="entry name" value="RT_LTR"/>
    <property type="match status" value="1"/>
</dbReference>
<evidence type="ECO:0000256" key="3">
    <source>
        <dbReference type="ARBA" id="ARBA00022695"/>
    </source>
</evidence>
<evidence type="ECO:0000256" key="2">
    <source>
        <dbReference type="ARBA" id="ARBA00022679"/>
    </source>
</evidence>
<dbReference type="SUPFAM" id="SSF56672">
    <property type="entry name" value="DNA/RNA polymerases"/>
    <property type="match status" value="1"/>
</dbReference>
<dbReference type="InterPro" id="IPR012337">
    <property type="entry name" value="RNaseH-like_sf"/>
</dbReference>
<reference evidence="11 12" key="1">
    <citation type="journal article" date="2019" name="Commun. Biol.">
        <title>The bagworm genome reveals a unique fibroin gene that provides high tensile strength.</title>
        <authorList>
            <person name="Kono N."/>
            <person name="Nakamura H."/>
            <person name="Ohtoshi R."/>
            <person name="Tomita M."/>
            <person name="Numata K."/>
            <person name="Arakawa K."/>
        </authorList>
    </citation>
    <scope>NUCLEOTIDE SEQUENCE [LARGE SCALE GENOMIC DNA]</scope>
</reference>
<evidence type="ECO:0000313" key="11">
    <source>
        <dbReference type="EMBL" id="GBP16026.1"/>
    </source>
</evidence>
<dbReference type="PROSITE" id="PS50878">
    <property type="entry name" value="RT_POL"/>
    <property type="match status" value="1"/>
</dbReference>
<dbReference type="Proteomes" id="UP000299102">
    <property type="component" value="Unassembled WGS sequence"/>
</dbReference>
<comment type="caution">
    <text evidence="11">The sequence shown here is derived from an EMBL/GenBank/DDBJ whole genome shotgun (WGS) entry which is preliminary data.</text>
</comment>
<dbReference type="GO" id="GO:0042575">
    <property type="term" value="C:DNA polymerase complex"/>
    <property type="evidence" value="ECO:0007669"/>
    <property type="project" value="UniProtKB-ARBA"/>
</dbReference>
<name>A0A4C1TPZ8_EUMVA</name>
<dbReference type="InterPro" id="IPR001584">
    <property type="entry name" value="Integrase_cat-core"/>
</dbReference>
<dbReference type="SUPFAM" id="SSF53098">
    <property type="entry name" value="Ribonuclease H-like"/>
    <property type="match status" value="1"/>
</dbReference>
<dbReference type="AlphaFoldDB" id="A0A4C1TPZ8"/>
<dbReference type="Gene3D" id="3.10.10.10">
    <property type="entry name" value="HIV Type 1 Reverse Transcriptase, subunit A, domain 1"/>
    <property type="match status" value="1"/>
</dbReference>
<dbReference type="GO" id="GO:0015074">
    <property type="term" value="P:DNA integration"/>
    <property type="evidence" value="ECO:0007669"/>
    <property type="project" value="InterPro"/>
</dbReference>
<keyword evidence="4" id="KW-0540">Nuclease</keyword>
<keyword evidence="5" id="KW-0255">Endonuclease</keyword>
<keyword evidence="8" id="KW-0175">Coiled coil</keyword>
<dbReference type="GO" id="GO:0016787">
    <property type="term" value="F:hydrolase activity"/>
    <property type="evidence" value="ECO:0007669"/>
    <property type="project" value="UniProtKB-KW"/>
</dbReference>
<dbReference type="OrthoDB" id="425619at2759"/>
<organism evidence="11 12">
    <name type="scientific">Eumeta variegata</name>
    <name type="common">Bagworm moth</name>
    <name type="synonym">Eumeta japonica</name>
    <dbReference type="NCBI Taxonomy" id="151549"/>
    <lineage>
        <taxon>Eukaryota</taxon>
        <taxon>Metazoa</taxon>
        <taxon>Ecdysozoa</taxon>
        <taxon>Arthropoda</taxon>
        <taxon>Hexapoda</taxon>
        <taxon>Insecta</taxon>
        <taxon>Pterygota</taxon>
        <taxon>Neoptera</taxon>
        <taxon>Endopterygota</taxon>
        <taxon>Lepidoptera</taxon>
        <taxon>Glossata</taxon>
        <taxon>Ditrysia</taxon>
        <taxon>Tineoidea</taxon>
        <taxon>Psychidae</taxon>
        <taxon>Oiketicinae</taxon>
        <taxon>Eumeta</taxon>
    </lineage>
</organism>
<dbReference type="PANTHER" id="PTHR37984">
    <property type="entry name" value="PROTEIN CBG26694"/>
    <property type="match status" value="1"/>
</dbReference>
<keyword evidence="7" id="KW-0695">RNA-directed DNA polymerase</keyword>
<evidence type="ECO:0000256" key="8">
    <source>
        <dbReference type="SAM" id="Coils"/>
    </source>
</evidence>
<dbReference type="InterPro" id="IPR050951">
    <property type="entry name" value="Retrovirus_Pol_polyprotein"/>
</dbReference>
<feature type="coiled-coil region" evidence="8">
    <location>
        <begin position="816"/>
        <end position="843"/>
    </location>
</feature>
<dbReference type="PROSITE" id="PS50994">
    <property type="entry name" value="INTEGRASE"/>
    <property type="match status" value="1"/>
</dbReference>
<keyword evidence="3" id="KW-0548">Nucleotidyltransferase</keyword>
<accession>A0A4C1TPZ8</accession>
<dbReference type="InterPro" id="IPR043128">
    <property type="entry name" value="Rev_trsase/Diguanyl_cyclase"/>
</dbReference>
<evidence type="ECO:0000259" key="10">
    <source>
        <dbReference type="PROSITE" id="PS50994"/>
    </source>
</evidence>
<feature type="domain" description="Integrase catalytic" evidence="10">
    <location>
        <begin position="659"/>
        <end position="763"/>
    </location>
</feature>
<dbReference type="InterPro" id="IPR036397">
    <property type="entry name" value="RNaseH_sf"/>
</dbReference>
<dbReference type="EC" id="2.7.7.49" evidence="1"/>
<dbReference type="FunFam" id="3.10.20.370:FF:000001">
    <property type="entry name" value="Retrovirus-related Pol polyprotein from transposon 17.6-like protein"/>
    <property type="match status" value="1"/>
</dbReference>
<keyword evidence="12" id="KW-1185">Reference proteome</keyword>
<dbReference type="FunFam" id="3.30.70.270:FF:000020">
    <property type="entry name" value="Transposon Tf2-6 polyprotein-like Protein"/>
    <property type="match status" value="1"/>
</dbReference>
<dbReference type="InterPro" id="IPR000477">
    <property type="entry name" value="RT_dom"/>
</dbReference>
<dbReference type="Gene3D" id="3.30.70.270">
    <property type="match status" value="2"/>
</dbReference>
<evidence type="ECO:0000256" key="1">
    <source>
        <dbReference type="ARBA" id="ARBA00012493"/>
    </source>
</evidence>
<evidence type="ECO:0000256" key="5">
    <source>
        <dbReference type="ARBA" id="ARBA00022759"/>
    </source>
</evidence>
<gene>
    <name evidence="11" type="primary">pol</name>
    <name evidence="11" type="ORF">EVAR_101032_1</name>
</gene>
<dbReference type="GO" id="GO:0003676">
    <property type="term" value="F:nucleic acid binding"/>
    <property type="evidence" value="ECO:0007669"/>
    <property type="project" value="InterPro"/>
</dbReference>
<keyword evidence="2" id="KW-0808">Transferase</keyword>
<evidence type="ECO:0000256" key="6">
    <source>
        <dbReference type="ARBA" id="ARBA00022801"/>
    </source>
</evidence>